<sequence>MLTLDHQLLPINGIQLSLYLAGPEDGPPVWLLHGFPECWQSWRHQIEPLAASGYRVLIPEMRGYGRSSAPEDIEAYDLLTVCSDIQAAMAHFGQSQVCVVGHDWGAPVAWHLALLEPQRVKAVVGMAVPYGGRPRQPATTLMRQLYAERFHYILHFQTPGLAEAEMDADPARTLRMMMHNTSAAVPKDFFLQDKPANAGLFDGLEDPGTHPHWCSDAAFAVYVQTFATQGFRGALNWYRNFERNWQRTEALAERIIEQPALFLLGDLDPVGTLEAYTLRQMPSRVQYLEQHLLKACGHWIQNEQPERVNELLLAFLRRHYPAQAC</sequence>
<dbReference type="Proteomes" id="UP000198512">
    <property type="component" value="Unassembled WGS sequence"/>
</dbReference>
<evidence type="ECO:0000313" key="3">
    <source>
        <dbReference type="EMBL" id="SER26518.1"/>
    </source>
</evidence>
<dbReference type="PRINTS" id="PR00111">
    <property type="entry name" value="ABHYDROLASE"/>
</dbReference>
<feature type="domain" description="AB hydrolase-1" evidence="2">
    <location>
        <begin position="27"/>
        <end position="303"/>
    </location>
</feature>
<organism evidence="3 4">
    <name type="scientific">Pseudomonas cuatrocienegasensis</name>
    <dbReference type="NCBI Taxonomy" id="543360"/>
    <lineage>
        <taxon>Bacteria</taxon>
        <taxon>Pseudomonadati</taxon>
        <taxon>Pseudomonadota</taxon>
        <taxon>Gammaproteobacteria</taxon>
        <taxon>Pseudomonadales</taxon>
        <taxon>Pseudomonadaceae</taxon>
        <taxon>Pseudomonas</taxon>
    </lineage>
</organism>
<proteinExistence type="predicted"/>
<evidence type="ECO:0000313" key="4">
    <source>
        <dbReference type="Proteomes" id="UP000198512"/>
    </source>
</evidence>
<dbReference type="Gene3D" id="3.40.50.1820">
    <property type="entry name" value="alpha/beta hydrolase"/>
    <property type="match status" value="1"/>
</dbReference>
<dbReference type="PANTHER" id="PTHR43329">
    <property type="entry name" value="EPOXIDE HYDROLASE"/>
    <property type="match status" value="1"/>
</dbReference>
<gene>
    <name evidence="3" type="ORF">SAMN05216600_1209</name>
</gene>
<keyword evidence="1" id="KW-0378">Hydrolase</keyword>
<reference evidence="3 4" key="1">
    <citation type="submission" date="2016-10" db="EMBL/GenBank/DDBJ databases">
        <authorList>
            <person name="Varghese N."/>
            <person name="Submissions S."/>
        </authorList>
    </citation>
    <scope>NUCLEOTIDE SEQUENCE [LARGE SCALE GENOMIC DNA]</scope>
    <source>
        <strain evidence="3 4">CIP 109853</strain>
    </source>
</reference>
<dbReference type="SUPFAM" id="SSF53474">
    <property type="entry name" value="alpha/beta-Hydrolases"/>
    <property type="match status" value="1"/>
</dbReference>
<comment type="caution">
    <text evidence="3">The sequence shown here is derived from an EMBL/GenBank/DDBJ whole genome shotgun (WGS) entry which is preliminary data.</text>
</comment>
<dbReference type="InterPro" id="IPR029058">
    <property type="entry name" value="AB_hydrolase_fold"/>
</dbReference>
<keyword evidence="4" id="KW-1185">Reference proteome</keyword>
<name>A0ABY1BNP5_9PSED</name>
<dbReference type="RefSeq" id="WP_069519738.1">
    <property type="nucleotide sequence ID" value="NZ_FOFP01000020.1"/>
</dbReference>
<dbReference type="EMBL" id="FOFP01000020">
    <property type="protein sequence ID" value="SER26518.1"/>
    <property type="molecule type" value="Genomic_DNA"/>
</dbReference>
<dbReference type="PRINTS" id="PR00412">
    <property type="entry name" value="EPOXHYDRLASE"/>
</dbReference>
<dbReference type="InterPro" id="IPR000073">
    <property type="entry name" value="AB_hydrolase_1"/>
</dbReference>
<evidence type="ECO:0000259" key="2">
    <source>
        <dbReference type="Pfam" id="PF00561"/>
    </source>
</evidence>
<evidence type="ECO:0000256" key="1">
    <source>
        <dbReference type="ARBA" id="ARBA00022801"/>
    </source>
</evidence>
<dbReference type="InterPro" id="IPR000639">
    <property type="entry name" value="Epox_hydrolase-like"/>
</dbReference>
<protein>
    <submittedName>
        <fullName evidence="3">Pimeloyl-ACP methyl ester carboxylesterase</fullName>
    </submittedName>
</protein>
<dbReference type="Pfam" id="PF00561">
    <property type="entry name" value="Abhydrolase_1"/>
    <property type="match status" value="1"/>
</dbReference>
<accession>A0ABY1BNP5</accession>